<dbReference type="AlphaFoldDB" id="G2QZJ4"/>
<organism evidence="1 2">
    <name type="scientific">Thermothielavioides terrestris (strain ATCC 38088 / NRRL 8126)</name>
    <name type="common">Thielavia terrestris</name>
    <dbReference type="NCBI Taxonomy" id="578455"/>
    <lineage>
        <taxon>Eukaryota</taxon>
        <taxon>Fungi</taxon>
        <taxon>Dikarya</taxon>
        <taxon>Ascomycota</taxon>
        <taxon>Pezizomycotina</taxon>
        <taxon>Sordariomycetes</taxon>
        <taxon>Sordariomycetidae</taxon>
        <taxon>Sordariales</taxon>
        <taxon>Chaetomiaceae</taxon>
        <taxon>Thermothielavioides</taxon>
        <taxon>Thermothielavioides terrestris</taxon>
    </lineage>
</organism>
<dbReference type="HOGENOM" id="CLU_1273043_0_0_1"/>
<proteinExistence type="predicted"/>
<dbReference type="GeneID" id="11520501"/>
<dbReference type="KEGG" id="ttt:THITE_152988"/>
<dbReference type="Proteomes" id="UP000008181">
    <property type="component" value="Chromosome 2"/>
</dbReference>
<keyword evidence="2" id="KW-1185">Reference proteome</keyword>
<protein>
    <submittedName>
        <fullName evidence="1">Uncharacterized protein</fullName>
    </submittedName>
</protein>
<evidence type="ECO:0000313" key="2">
    <source>
        <dbReference type="Proteomes" id="UP000008181"/>
    </source>
</evidence>
<reference evidence="1 2" key="1">
    <citation type="journal article" date="2011" name="Nat. Biotechnol.">
        <title>Comparative genomic analysis of the thermophilic biomass-degrading fungi Myceliophthora thermophila and Thielavia terrestris.</title>
        <authorList>
            <person name="Berka R.M."/>
            <person name="Grigoriev I.V."/>
            <person name="Otillar R."/>
            <person name="Salamov A."/>
            <person name="Grimwood J."/>
            <person name="Reid I."/>
            <person name="Ishmael N."/>
            <person name="John T."/>
            <person name="Darmond C."/>
            <person name="Moisan M.-C."/>
            <person name="Henrissat B."/>
            <person name="Coutinho P.M."/>
            <person name="Lombard V."/>
            <person name="Natvig D.O."/>
            <person name="Lindquist E."/>
            <person name="Schmutz J."/>
            <person name="Lucas S."/>
            <person name="Harris P."/>
            <person name="Powlowski J."/>
            <person name="Bellemare A."/>
            <person name="Taylor D."/>
            <person name="Butler G."/>
            <person name="de Vries R.P."/>
            <person name="Allijn I.E."/>
            <person name="van den Brink J."/>
            <person name="Ushinsky S."/>
            <person name="Storms R."/>
            <person name="Powell A.J."/>
            <person name="Paulsen I.T."/>
            <person name="Elbourne L.D.H."/>
            <person name="Baker S.E."/>
            <person name="Magnuson J."/>
            <person name="LaBoissiere S."/>
            <person name="Clutterbuck A.J."/>
            <person name="Martinez D."/>
            <person name="Wogulis M."/>
            <person name="de Leon A.L."/>
            <person name="Rey M.W."/>
            <person name="Tsang A."/>
        </authorList>
    </citation>
    <scope>NUCLEOTIDE SEQUENCE [LARGE SCALE GENOMIC DNA]</scope>
    <source>
        <strain evidence="2">ATCC 38088 / NRRL 8126</strain>
    </source>
</reference>
<dbReference type="RefSeq" id="XP_003651856.1">
    <property type="nucleotide sequence ID" value="XM_003651808.1"/>
</dbReference>
<gene>
    <name evidence="1" type="ORF">THITE_152988</name>
</gene>
<name>G2QZJ4_THETT</name>
<evidence type="ECO:0000313" key="1">
    <source>
        <dbReference type="EMBL" id="AEO65520.1"/>
    </source>
</evidence>
<sequence>MTVLEGRPARRGGTGSMSFSQLMEATLAAANNAPEVLRGEVVLDLSVELAVKRILPPGRMMWKSTPAYATTLVDALCPSEDPIPMPTPPVAGHRDVADPPLLREVGYLPHLMRRCRHADVIDTASTSDDEDCWGLAVLEAGLTPDGATQLDVFCIPLLRMIWNRRGPPYLTISLVLVCHDADARADSRVGPRFIPADWWSESDEPSCVRSSSVFMAL</sequence>
<accession>G2QZJ4</accession>
<dbReference type="EMBL" id="CP003010">
    <property type="protein sequence ID" value="AEO65520.1"/>
    <property type="molecule type" value="Genomic_DNA"/>
</dbReference>